<dbReference type="SUPFAM" id="SSF48452">
    <property type="entry name" value="TPR-like"/>
    <property type="match status" value="1"/>
</dbReference>
<dbReference type="Proteomes" id="UP000636888">
    <property type="component" value="Unassembled WGS sequence"/>
</dbReference>
<dbReference type="EMBL" id="JAEMHM010000026">
    <property type="protein sequence ID" value="MBJ6727609.1"/>
    <property type="molecule type" value="Genomic_DNA"/>
</dbReference>
<proteinExistence type="predicted"/>
<dbReference type="InterPro" id="IPR011990">
    <property type="entry name" value="TPR-like_helical_dom_sf"/>
</dbReference>
<evidence type="ECO:0000313" key="1">
    <source>
        <dbReference type="EMBL" id="MBJ6727609.1"/>
    </source>
</evidence>
<evidence type="ECO:0000313" key="2">
    <source>
        <dbReference type="Proteomes" id="UP000636888"/>
    </source>
</evidence>
<gene>
    <name evidence="1" type="ORF">JFN93_23080</name>
</gene>
<dbReference type="Gene3D" id="1.25.40.10">
    <property type="entry name" value="Tetratricopeptide repeat domain"/>
    <property type="match status" value="2"/>
</dbReference>
<dbReference type="Pfam" id="PF13181">
    <property type="entry name" value="TPR_8"/>
    <property type="match status" value="1"/>
</dbReference>
<keyword evidence="2" id="KW-1185">Reference proteome</keyword>
<reference evidence="1" key="1">
    <citation type="submission" date="2020-12" db="EMBL/GenBank/DDBJ databases">
        <title>Geomonas sp. Red875, isolated from river sediment.</title>
        <authorList>
            <person name="Xu Z."/>
            <person name="Zhang Z."/>
            <person name="Masuda Y."/>
            <person name="Itoh H."/>
            <person name="Senoo K."/>
        </authorList>
    </citation>
    <scope>NUCLEOTIDE SEQUENCE</scope>
    <source>
        <strain evidence="1">Red875</strain>
    </source>
</reference>
<dbReference type="InterPro" id="IPR019734">
    <property type="entry name" value="TPR_rpt"/>
</dbReference>
<evidence type="ECO:0008006" key="3">
    <source>
        <dbReference type="Google" id="ProtNLM"/>
    </source>
</evidence>
<dbReference type="AlphaFoldDB" id="A0A8J7M2M1"/>
<organism evidence="1 2">
    <name type="scientific">Geomesophilobacter sediminis</name>
    <dbReference type="NCBI Taxonomy" id="2798584"/>
    <lineage>
        <taxon>Bacteria</taxon>
        <taxon>Pseudomonadati</taxon>
        <taxon>Thermodesulfobacteriota</taxon>
        <taxon>Desulfuromonadia</taxon>
        <taxon>Geobacterales</taxon>
        <taxon>Geobacteraceae</taxon>
        <taxon>Geomesophilobacter</taxon>
    </lineage>
</organism>
<name>A0A8J7M2M1_9BACT</name>
<protein>
    <recommendedName>
        <fullName evidence="3">Tetratricopeptide repeat protein</fullName>
    </recommendedName>
</protein>
<sequence length="306" mass="33593">MVGIVYYEAPADAVLTARDGKVELNYGSLPIPLLQADHDALEGELPSYDAVGRGLYHALRCDPDCHHAAAYARLIKEGYPHYLSELAGHIIMLGEKEVDPPYLERRINYLKIFALMEPENAQFPLETGASFLEIGVTFSALENCTVTLFKAERYLRKGLELDPGNLKGISDLAEVSFLLGKYEAAAQLWQKLVPEVAPKAAADLHARLEKIAARELPKVPAVDYLQAIAGAVSLKDAGSYHEAVAILTDVMADAHFCMEFPLPQIPYLLALCCLDLGSKGEARDFLNQALRINPEFAEAQQALDNL</sequence>
<accession>A0A8J7M2M1</accession>
<comment type="caution">
    <text evidence="1">The sequence shown here is derived from an EMBL/GenBank/DDBJ whole genome shotgun (WGS) entry which is preliminary data.</text>
</comment>
<dbReference type="RefSeq" id="WP_199386750.1">
    <property type="nucleotide sequence ID" value="NZ_JAEMHM010000026.1"/>
</dbReference>